<evidence type="ECO:0000313" key="1">
    <source>
        <dbReference type="EMBL" id="KFD47283.1"/>
    </source>
</evidence>
<sequence>MTKVPISHVDDLTSHVKHGRLYRTIFFRRGGFVTVCPCGVHNFIFSSAAGLCGCSGQDRVHECINVEKRARCAAPRAVSQVSPENP</sequence>
<keyword evidence="2" id="KW-1185">Reference proteome</keyword>
<dbReference type="AlphaFoldDB" id="A0A085LQN7"/>
<name>A0A085LQN7_9BILA</name>
<reference evidence="1 2" key="1">
    <citation type="journal article" date="2014" name="Nat. Genet.">
        <title>Genome and transcriptome of the porcine whipworm Trichuris suis.</title>
        <authorList>
            <person name="Jex A.R."/>
            <person name="Nejsum P."/>
            <person name="Schwarz E.M."/>
            <person name="Hu L."/>
            <person name="Young N.D."/>
            <person name="Hall R.S."/>
            <person name="Korhonen P.K."/>
            <person name="Liao S."/>
            <person name="Thamsborg S."/>
            <person name="Xia J."/>
            <person name="Xu P."/>
            <person name="Wang S."/>
            <person name="Scheerlinck J.P."/>
            <person name="Hofmann A."/>
            <person name="Sternberg P.W."/>
            <person name="Wang J."/>
            <person name="Gasser R.B."/>
        </authorList>
    </citation>
    <scope>NUCLEOTIDE SEQUENCE [LARGE SCALE GENOMIC DNA]</scope>
    <source>
        <strain evidence="1">DCEP-RM93M</strain>
    </source>
</reference>
<dbReference type="EMBL" id="KL363333">
    <property type="protein sequence ID" value="KFD47283.1"/>
    <property type="molecule type" value="Genomic_DNA"/>
</dbReference>
<gene>
    <name evidence="1" type="ORF">M513_11836</name>
</gene>
<accession>A0A085LQN7</accession>
<dbReference type="Proteomes" id="UP000030764">
    <property type="component" value="Unassembled WGS sequence"/>
</dbReference>
<protein>
    <submittedName>
        <fullName evidence="1">Uncharacterized protein</fullName>
    </submittedName>
</protein>
<organism evidence="1 2">
    <name type="scientific">Trichuris suis</name>
    <name type="common">pig whipworm</name>
    <dbReference type="NCBI Taxonomy" id="68888"/>
    <lineage>
        <taxon>Eukaryota</taxon>
        <taxon>Metazoa</taxon>
        <taxon>Ecdysozoa</taxon>
        <taxon>Nematoda</taxon>
        <taxon>Enoplea</taxon>
        <taxon>Dorylaimia</taxon>
        <taxon>Trichinellida</taxon>
        <taxon>Trichuridae</taxon>
        <taxon>Trichuris</taxon>
    </lineage>
</organism>
<proteinExistence type="predicted"/>
<evidence type="ECO:0000313" key="2">
    <source>
        <dbReference type="Proteomes" id="UP000030764"/>
    </source>
</evidence>